<evidence type="ECO:0000256" key="3">
    <source>
        <dbReference type="ARBA" id="ARBA00023273"/>
    </source>
</evidence>
<dbReference type="Pfam" id="PF13870">
    <property type="entry name" value="CCDC113_CCDC96_CC"/>
    <property type="match status" value="1"/>
</dbReference>
<dbReference type="InParanoid" id="A0A6J2Y3H3"/>
<organism evidence="7 8">
    <name type="scientific">Sitophilus oryzae</name>
    <name type="common">Rice weevil</name>
    <name type="synonym">Curculio oryzae</name>
    <dbReference type="NCBI Taxonomy" id="7048"/>
    <lineage>
        <taxon>Eukaryota</taxon>
        <taxon>Metazoa</taxon>
        <taxon>Ecdysozoa</taxon>
        <taxon>Arthropoda</taxon>
        <taxon>Hexapoda</taxon>
        <taxon>Insecta</taxon>
        <taxon>Pterygota</taxon>
        <taxon>Neoptera</taxon>
        <taxon>Endopterygota</taxon>
        <taxon>Coleoptera</taxon>
        <taxon>Polyphaga</taxon>
        <taxon>Cucujiformia</taxon>
        <taxon>Curculionidae</taxon>
        <taxon>Dryophthorinae</taxon>
        <taxon>Sitophilus</taxon>
    </lineage>
</organism>
<evidence type="ECO:0000259" key="6">
    <source>
        <dbReference type="Pfam" id="PF13870"/>
    </source>
</evidence>
<evidence type="ECO:0000313" key="7">
    <source>
        <dbReference type="Proteomes" id="UP000504635"/>
    </source>
</evidence>
<evidence type="ECO:0000256" key="4">
    <source>
        <dbReference type="SAM" id="Coils"/>
    </source>
</evidence>
<feature type="region of interest" description="Disordered" evidence="5">
    <location>
        <begin position="203"/>
        <end position="233"/>
    </location>
</feature>
<feature type="compositionally biased region" description="Basic and acidic residues" evidence="5">
    <location>
        <begin position="121"/>
        <end position="137"/>
    </location>
</feature>
<feature type="coiled-coil region" evidence="4">
    <location>
        <begin position="612"/>
        <end position="639"/>
    </location>
</feature>
<gene>
    <name evidence="8" type="primary">LOC115883599</name>
</gene>
<dbReference type="FunCoup" id="A0A6J2Y3H3">
    <property type="interactions" value="5"/>
</dbReference>
<feature type="compositionally biased region" description="Basic and acidic residues" evidence="5">
    <location>
        <begin position="30"/>
        <end position="40"/>
    </location>
</feature>
<dbReference type="OrthoDB" id="10254794at2759"/>
<dbReference type="PANTHER" id="PTHR15654:SF1">
    <property type="entry name" value="COILED-COIL DOMAIN-CONTAINING PROTEIN 96"/>
    <property type="match status" value="1"/>
</dbReference>
<feature type="compositionally biased region" description="Basic and acidic residues" evidence="5">
    <location>
        <begin position="78"/>
        <end position="89"/>
    </location>
</feature>
<evidence type="ECO:0000256" key="5">
    <source>
        <dbReference type="SAM" id="MobiDB-lite"/>
    </source>
</evidence>
<feature type="compositionally biased region" description="Basic residues" evidence="5">
    <location>
        <begin position="831"/>
        <end position="845"/>
    </location>
</feature>
<keyword evidence="2 4" id="KW-0175">Coiled coil</keyword>
<feature type="coiled-coil region" evidence="4">
    <location>
        <begin position="716"/>
        <end position="761"/>
    </location>
</feature>
<dbReference type="Proteomes" id="UP000504635">
    <property type="component" value="Unplaced"/>
</dbReference>
<feature type="compositionally biased region" description="Polar residues" evidence="5">
    <location>
        <begin position="94"/>
        <end position="106"/>
    </location>
</feature>
<dbReference type="AlphaFoldDB" id="A0A6J2Y3H3"/>
<proteinExistence type="predicted"/>
<dbReference type="InterPro" id="IPR051885">
    <property type="entry name" value="CC_CF"/>
</dbReference>
<dbReference type="GeneID" id="115883599"/>
<keyword evidence="7" id="KW-1185">Reference proteome</keyword>
<sequence>MSEPRLVPHNADPDESKTSQPLAKSVSKLAPEEQPPKTEGSKNILPQTPSEDKRNIDLSPSLKSKQSQSFNVGASIEDTIHGTNRDINKELISATESSQKNISQIPSEDRENVVVSASLEPDERQNLIADSSRENASRKPTLVGEENQSTTPEAEASKILSSQTPSEDKESQNVIGVDIKKNSKRRVTLADEYDKDITSESLPKTESKKYSLPHTPSRDKKASLKSIESQTSNVDSRKKRVTLIDSQNKIISPELYPITEGHEHLIPQIFSGDRQAIHVSSSLEDTHTLMSDDSQEDVRKRKVTVVDEDLEEDFFDKFGQNYQILSTIAGMEEVSEMANANEKLTKMGYIRHSSTMRSFKASINTLAPERESTGTTAQRPSVFFSFPSRMDQSDTELDTLFDFSQRSEMVRFDIYEEEEEAARPPSVCQEEEERIDRNPYYVKYDNIIEILTENRWKNNFLQKKLAILLKRRKMQNFLKTGEPPLEQLNKYHLRLTAYGEMLRQTKIQRETATVEVASMRVRRDEKRSVLKTMFESMQKREGQIGHGLVHTKTGNAIPDKVVDRLMRRQRNQMDQVSSMRLKYIKLGEMIQEKLIAIEEVNNISSKHKLVDFEQLKAENRNYSDKIEEREEELTRLRVKGHNIIQTLAHMREKSAALDCDLFDLRDELDRMTYEYMENRYYVNEIKKKKVATRQRIERFKDYDGGLLAHMDLLSDMQTVQRQFKQYTEDLQACKKDVDITIVQVRNARKNKQKMMDEIQKRKMLRSKGVNVSNKISSKYKYVKEGVSIAKVTTPPEALSIYKRRPTLYMPIITESNFDDLVTIRPNPISPTRRKHNIPKNKKNNT</sequence>
<evidence type="ECO:0000313" key="8">
    <source>
        <dbReference type="RefSeq" id="XP_030757816.1"/>
    </source>
</evidence>
<feature type="compositionally biased region" description="Low complexity" evidence="5">
    <location>
        <begin position="58"/>
        <end position="69"/>
    </location>
</feature>
<protein>
    <submittedName>
        <fullName evidence="8">Coiled-coil domain-containing protein 96</fullName>
    </submittedName>
</protein>
<dbReference type="GO" id="GO:0060271">
    <property type="term" value="P:cilium assembly"/>
    <property type="evidence" value="ECO:0007669"/>
    <property type="project" value="TreeGrafter"/>
</dbReference>
<dbReference type="InterPro" id="IPR025254">
    <property type="entry name" value="CCDC113/CCDC96_CC"/>
</dbReference>
<reference evidence="8" key="1">
    <citation type="submission" date="2025-08" db="UniProtKB">
        <authorList>
            <consortium name="RefSeq"/>
        </authorList>
    </citation>
    <scope>IDENTIFICATION</scope>
    <source>
        <tissue evidence="8">Gonads</tissue>
    </source>
</reference>
<evidence type="ECO:0000256" key="2">
    <source>
        <dbReference type="ARBA" id="ARBA00023054"/>
    </source>
</evidence>
<keyword evidence="3" id="KW-0966">Cell projection</keyword>
<dbReference type="RefSeq" id="XP_030757816.1">
    <property type="nucleotide sequence ID" value="XM_030901956.1"/>
</dbReference>
<dbReference type="KEGG" id="soy:115883599"/>
<feature type="domain" description="CCDC113/CCDC96 coiled-coil" evidence="6">
    <location>
        <begin position="570"/>
        <end position="742"/>
    </location>
</feature>
<comment type="subcellular location">
    <subcellularLocation>
        <location evidence="1">Cell projection</location>
        <location evidence="1">Cilium</location>
    </subcellularLocation>
</comment>
<accession>A0A6J2Y3H3</accession>
<feature type="region of interest" description="Disordered" evidence="5">
    <location>
        <begin position="1"/>
        <end position="175"/>
    </location>
</feature>
<name>A0A6J2Y3H3_SITOR</name>
<dbReference type="GO" id="GO:0036064">
    <property type="term" value="C:ciliary basal body"/>
    <property type="evidence" value="ECO:0007669"/>
    <property type="project" value="TreeGrafter"/>
</dbReference>
<dbReference type="GO" id="GO:0005930">
    <property type="term" value="C:axoneme"/>
    <property type="evidence" value="ECO:0007669"/>
    <property type="project" value="TreeGrafter"/>
</dbReference>
<evidence type="ECO:0000256" key="1">
    <source>
        <dbReference type="ARBA" id="ARBA00004138"/>
    </source>
</evidence>
<dbReference type="PANTHER" id="PTHR15654">
    <property type="entry name" value="COILED-COIL DOMAIN-CONTAINING PROTEIN 113-RELATED"/>
    <property type="match status" value="1"/>
</dbReference>
<feature type="region of interest" description="Disordered" evidence="5">
    <location>
        <begin position="823"/>
        <end position="845"/>
    </location>
</feature>